<organism evidence="5 6">
    <name type="scientific">Flavobacterium profundi</name>
    <dbReference type="NCBI Taxonomy" id="1774945"/>
    <lineage>
        <taxon>Bacteria</taxon>
        <taxon>Pseudomonadati</taxon>
        <taxon>Bacteroidota</taxon>
        <taxon>Flavobacteriia</taxon>
        <taxon>Flavobacteriales</taxon>
        <taxon>Flavobacteriaceae</taxon>
        <taxon>Flavobacterium</taxon>
    </lineage>
</organism>
<dbReference type="Pfam" id="PF00486">
    <property type="entry name" value="Trans_reg_C"/>
    <property type="match status" value="1"/>
</dbReference>
<reference evidence="6" key="1">
    <citation type="submission" date="2019-05" db="EMBL/GenBank/DDBJ databases">
        <title>Flavobacterium profundi sp. nov., isolated from a deep-sea seamount.</title>
        <authorList>
            <person name="Zhang D.-C."/>
        </authorList>
    </citation>
    <scope>NUCLEOTIDE SEQUENCE [LARGE SCALE GENOMIC DNA]</scope>
    <source>
        <strain evidence="6">TP390</strain>
    </source>
</reference>
<feature type="domain" description="OmpR/PhoB-type" evidence="4">
    <location>
        <begin position="193"/>
        <end position="290"/>
    </location>
</feature>
<protein>
    <submittedName>
        <fullName evidence="5">Winged helix family transcriptional regulator</fullName>
    </submittedName>
</protein>
<evidence type="ECO:0000256" key="2">
    <source>
        <dbReference type="PROSITE-ProRule" id="PRU01091"/>
    </source>
</evidence>
<keyword evidence="3" id="KW-1133">Transmembrane helix</keyword>
<dbReference type="Proteomes" id="UP000431264">
    <property type="component" value="Unassembled WGS sequence"/>
</dbReference>
<keyword evidence="1 2" id="KW-0238">DNA-binding</keyword>
<evidence type="ECO:0000259" key="4">
    <source>
        <dbReference type="PROSITE" id="PS51755"/>
    </source>
</evidence>
<dbReference type="InterPro" id="IPR016032">
    <property type="entry name" value="Sig_transdc_resp-reg_C-effctor"/>
</dbReference>
<evidence type="ECO:0000256" key="1">
    <source>
        <dbReference type="ARBA" id="ARBA00023125"/>
    </source>
</evidence>
<proteinExistence type="predicted"/>
<name>A0A6I4ITW6_9FLAO</name>
<dbReference type="PROSITE" id="PS51755">
    <property type="entry name" value="OMPR_PHOB"/>
    <property type="match status" value="1"/>
</dbReference>
<dbReference type="SUPFAM" id="SSF46894">
    <property type="entry name" value="C-terminal effector domain of the bipartite response regulators"/>
    <property type="match status" value="1"/>
</dbReference>
<dbReference type="CDD" id="cd00383">
    <property type="entry name" value="trans_reg_C"/>
    <property type="match status" value="1"/>
</dbReference>
<keyword evidence="3" id="KW-0812">Transmembrane</keyword>
<dbReference type="InterPro" id="IPR001867">
    <property type="entry name" value="OmpR/PhoB-type_DNA-bd"/>
</dbReference>
<feature type="DNA-binding region" description="OmpR/PhoB-type" evidence="2">
    <location>
        <begin position="193"/>
        <end position="290"/>
    </location>
</feature>
<comment type="caution">
    <text evidence="5">The sequence shown here is derived from an EMBL/GenBank/DDBJ whole genome shotgun (WGS) entry which is preliminary data.</text>
</comment>
<dbReference type="EMBL" id="WQLW01000011">
    <property type="protein sequence ID" value="MVO10306.1"/>
    <property type="molecule type" value="Genomic_DNA"/>
</dbReference>
<dbReference type="SMART" id="SM00862">
    <property type="entry name" value="Trans_reg_C"/>
    <property type="match status" value="1"/>
</dbReference>
<accession>A0A6I4ITW6</accession>
<sequence length="291" mass="33609">MMNNCTPYFLKFLIVIGLLLSLVSCTKESNGDTSSLIKVALRDVGHQLLLSNQDTISVIKPVVTLDSFEYQLSFEEELTIQPDSLVNLIKNSFLKANLPKNYLVEVLQCKDREVAYSYQMEQNIEKSIIPCGGRQLKKSCYHINVRFTKKTEKANSNNSFVSFLYSFFFVFFGIIALVYFKRKAKLVSFEEDENYTIIGKYKFYHGQNKLIKETTEISLSKKECELLTIFMAQPNQIIKREELTKKVWEDHGVFVGRSLDTYISKLRLKLKEDATIKLLNIHGVGYKLEIN</sequence>
<feature type="transmembrane region" description="Helical" evidence="3">
    <location>
        <begin position="160"/>
        <end position="180"/>
    </location>
</feature>
<dbReference type="GO" id="GO:0003677">
    <property type="term" value="F:DNA binding"/>
    <property type="evidence" value="ECO:0007669"/>
    <property type="project" value="UniProtKB-UniRule"/>
</dbReference>
<dbReference type="GO" id="GO:0000160">
    <property type="term" value="P:phosphorelay signal transduction system"/>
    <property type="evidence" value="ECO:0007669"/>
    <property type="project" value="InterPro"/>
</dbReference>
<evidence type="ECO:0000313" key="5">
    <source>
        <dbReference type="EMBL" id="MVO10306.1"/>
    </source>
</evidence>
<dbReference type="AlphaFoldDB" id="A0A6I4ITW6"/>
<dbReference type="InterPro" id="IPR036388">
    <property type="entry name" value="WH-like_DNA-bd_sf"/>
</dbReference>
<keyword evidence="6" id="KW-1185">Reference proteome</keyword>
<keyword evidence="3" id="KW-0472">Membrane</keyword>
<evidence type="ECO:0000256" key="3">
    <source>
        <dbReference type="SAM" id="Phobius"/>
    </source>
</evidence>
<dbReference type="OrthoDB" id="7556122at2"/>
<dbReference type="Gene3D" id="1.10.10.10">
    <property type="entry name" value="Winged helix-like DNA-binding domain superfamily/Winged helix DNA-binding domain"/>
    <property type="match status" value="1"/>
</dbReference>
<dbReference type="GO" id="GO:0006355">
    <property type="term" value="P:regulation of DNA-templated transcription"/>
    <property type="evidence" value="ECO:0007669"/>
    <property type="project" value="InterPro"/>
</dbReference>
<gene>
    <name evidence="5" type="ORF">GOQ30_14125</name>
</gene>
<evidence type="ECO:0000313" key="6">
    <source>
        <dbReference type="Proteomes" id="UP000431264"/>
    </source>
</evidence>